<reference evidence="6 7" key="1">
    <citation type="submission" date="2019-08" db="EMBL/GenBank/DDBJ databases">
        <title>Draft genome sequences of two oriental melons (Cucumis melo L. var makuwa).</title>
        <authorList>
            <person name="Kwon S.-Y."/>
        </authorList>
    </citation>
    <scope>NUCLEOTIDE SEQUENCE [LARGE SCALE GENOMIC DNA]</scope>
    <source>
        <strain evidence="7">cv. SW 3</strain>
        <tissue evidence="6">Leaf</tissue>
    </source>
</reference>
<keyword evidence="1" id="KW-0378">Hydrolase</keyword>
<sequence length="489" mass="54073">MNLENCKVALTSVNNPNSSDWYFDSGCSRHMIGNVAFFSELSECNAGFMVFGDGGKGRIIGKRTIDHPGLPYLIDVRLVQGLSANLISISQLCDQRYQVSLSKDRCNVVDSQNKVFLSGTRLSDNCYHWDSKVNLCNLSKAEEGSLLHKRLGHISGTSIAKVAKVDAIIGLLTLTFNPQECCSDCPVGKQVKSSHKSTCLPSTLCTLELLHIDLMGPMQTESLGGKKEMARVMIHAKHLPIYFWAEALNTACHKHNRWDSKSHKGIFLGYSTNSQAYIVYNWRTRTVMESINVIIDDDEKVSNGSVDEDDGDIWALYSQKTKTSLSELSSLTDDKDNSSSHSNVDSMVVSIEPTSVGPFYPRLMHELIVNLPSDFNDLSVKEYQKVHIRGVCFNVSLELLNTFLGIALVADYAVPYPTPEYLAEELTGGTVRVWSIDGQLPVASLTVKYAILHRIGIANWIPSTHASTISTSLGHFVYLVGIRVKVNVV</sequence>
<dbReference type="Proteomes" id="UP000321393">
    <property type="component" value="Unassembled WGS sequence"/>
</dbReference>
<evidence type="ECO:0000313" key="6">
    <source>
        <dbReference type="EMBL" id="KAA0037898.1"/>
    </source>
</evidence>
<feature type="domain" description="GAG-pre-integrase" evidence="2">
    <location>
        <begin position="126"/>
        <end position="190"/>
    </location>
</feature>
<organism evidence="6 7">
    <name type="scientific">Cucumis melo var. makuwa</name>
    <name type="common">Oriental melon</name>
    <dbReference type="NCBI Taxonomy" id="1194695"/>
    <lineage>
        <taxon>Eukaryota</taxon>
        <taxon>Viridiplantae</taxon>
        <taxon>Streptophyta</taxon>
        <taxon>Embryophyta</taxon>
        <taxon>Tracheophyta</taxon>
        <taxon>Spermatophyta</taxon>
        <taxon>Magnoliopsida</taxon>
        <taxon>eudicotyledons</taxon>
        <taxon>Gunneridae</taxon>
        <taxon>Pentapetalae</taxon>
        <taxon>rosids</taxon>
        <taxon>fabids</taxon>
        <taxon>Cucurbitales</taxon>
        <taxon>Cucurbitaceae</taxon>
        <taxon>Benincaseae</taxon>
        <taxon>Cucumis</taxon>
    </lineage>
</organism>
<dbReference type="InterPro" id="IPR054722">
    <property type="entry name" value="PolX-like_BBD"/>
</dbReference>
<evidence type="ECO:0000259" key="2">
    <source>
        <dbReference type="Pfam" id="PF13976"/>
    </source>
</evidence>
<evidence type="ECO:0000259" key="5">
    <source>
        <dbReference type="Pfam" id="PF25597"/>
    </source>
</evidence>
<evidence type="ECO:0000313" key="7">
    <source>
        <dbReference type="Proteomes" id="UP000321393"/>
    </source>
</evidence>
<dbReference type="PANTHER" id="PTHR42648">
    <property type="entry name" value="TRANSPOSASE, PUTATIVE-RELATED"/>
    <property type="match status" value="1"/>
</dbReference>
<comment type="caution">
    <text evidence="6">The sequence shown here is derived from an EMBL/GenBank/DDBJ whole genome shotgun (WGS) entry which is preliminary data.</text>
</comment>
<dbReference type="Pfam" id="PF25597">
    <property type="entry name" value="SH3_retrovirus"/>
    <property type="match status" value="1"/>
</dbReference>
<dbReference type="EMBL" id="SSTE01018788">
    <property type="protein sequence ID" value="KAA0037898.1"/>
    <property type="molecule type" value="Genomic_DNA"/>
</dbReference>
<feature type="domain" description="Putative plant transposon protein" evidence="3">
    <location>
        <begin position="355"/>
        <end position="488"/>
    </location>
</feature>
<dbReference type="PANTHER" id="PTHR42648:SF21">
    <property type="entry name" value="CYSTEINE-RICH RLK (RECEPTOR-LIKE PROTEIN KINASE) 8"/>
    <property type="match status" value="1"/>
</dbReference>
<proteinExistence type="predicted"/>
<dbReference type="Pfam" id="PF13976">
    <property type="entry name" value="gag_pre-integrs"/>
    <property type="match status" value="1"/>
</dbReference>
<dbReference type="InterPro" id="IPR039537">
    <property type="entry name" value="Retrotran_Ty1/copia-like"/>
</dbReference>
<protein>
    <submittedName>
        <fullName evidence="6">Gag-pol polyprotein</fullName>
    </submittedName>
</protein>
<dbReference type="Pfam" id="PF22936">
    <property type="entry name" value="Pol_BBD"/>
    <property type="match status" value="1"/>
</dbReference>
<feature type="domain" description="Retrovirus-related Pol polyprotein from transposon TNT 1-94-like beta-barrel" evidence="4">
    <location>
        <begin position="21"/>
        <end position="97"/>
    </location>
</feature>
<dbReference type="InterPro" id="IPR057670">
    <property type="entry name" value="SH3_retrovirus"/>
</dbReference>
<evidence type="ECO:0000259" key="3">
    <source>
        <dbReference type="Pfam" id="PF20167"/>
    </source>
</evidence>
<dbReference type="GO" id="GO:0008233">
    <property type="term" value="F:peptidase activity"/>
    <property type="evidence" value="ECO:0007669"/>
    <property type="project" value="UniProtKB-KW"/>
</dbReference>
<keyword evidence="1" id="KW-0645">Protease</keyword>
<dbReference type="AlphaFoldDB" id="A0A5A7T4Y7"/>
<feature type="domain" description="Retroviral polymerase SH3-like" evidence="5">
    <location>
        <begin position="253"/>
        <end position="302"/>
    </location>
</feature>
<evidence type="ECO:0000259" key="4">
    <source>
        <dbReference type="Pfam" id="PF22936"/>
    </source>
</evidence>
<dbReference type="Pfam" id="PF20167">
    <property type="entry name" value="Transposase_32"/>
    <property type="match status" value="1"/>
</dbReference>
<gene>
    <name evidence="6" type="ORF">E6C27_scaffold36G00680</name>
</gene>
<evidence type="ECO:0000256" key="1">
    <source>
        <dbReference type="ARBA" id="ARBA00022670"/>
    </source>
</evidence>
<name>A0A5A7T4Y7_CUCMM</name>
<dbReference type="InterPro" id="IPR025724">
    <property type="entry name" value="GAG-pre-integrase_dom"/>
</dbReference>
<dbReference type="GO" id="GO:0006508">
    <property type="term" value="P:proteolysis"/>
    <property type="evidence" value="ECO:0007669"/>
    <property type="project" value="UniProtKB-KW"/>
</dbReference>
<accession>A0A5A7T4Y7</accession>
<dbReference type="OrthoDB" id="1425037at2759"/>
<dbReference type="InterPro" id="IPR046796">
    <property type="entry name" value="Transposase_32_dom"/>
</dbReference>